<sequence>MGLTSEQVQIIRSSAPILQEHGNTITTSFYSTMLKEVSELKNVFNQANQVNGHQPAALAASLHAYATNIDNLGALSPAVEKICQKHASLYIQPKQYEVVGEYLLRAMGEVLGSALTPEVLDAWTAAYWQLADLMIDREEQLVQDADGWTDWRKFRIADKFKESEVITSFYLEPVDKKPLPSFMPGQYISVQTYVPRLGYKQSRQYSLSDAPHADWYRISVKKEEDLDLEHPEIHKHPGLISNILHDERQMGDIIEVSHPAGEFFLDTEGDLGCPIVLLSAGVGITPMMSMLDTLVANGTDQPITLVHGAHSFAQRAFSSQLQTITHSHPHVRYVSFIKNPDVHDSAKDHHYDYTGREDVKKLDRAKDLFLDNDTTRYFVCGPNSFMDDVWHSLTEMGVGKERIKMELFGAGMPTTN</sequence>
<comment type="caution">
    <text evidence="1">The sequence shown here is derived from an EMBL/GenBank/DDBJ whole genome shotgun (WGS) entry which is preliminary data.</text>
</comment>
<protein>
    <submittedName>
        <fullName evidence="1">Nitric oxide oxidoreductase</fullName>
    </submittedName>
</protein>
<evidence type="ECO:0000313" key="2">
    <source>
        <dbReference type="Proteomes" id="UP001281147"/>
    </source>
</evidence>
<dbReference type="EMBL" id="JAUTXU010000042">
    <property type="protein sequence ID" value="KAK3716533.1"/>
    <property type="molecule type" value="Genomic_DNA"/>
</dbReference>
<dbReference type="Proteomes" id="UP001281147">
    <property type="component" value="Unassembled WGS sequence"/>
</dbReference>
<keyword evidence="2" id="KW-1185">Reference proteome</keyword>
<evidence type="ECO:0000313" key="1">
    <source>
        <dbReference type="EMBL" id="KAK3716533.1"/>
    </source>
</evidence>
<reference evidence="1" key="1">
    <citation type="submission" date="2023-07" db="EMBL/GenBank/DDBJ databases">
        <title>Black Yeasts Isolated from many extreme environments.</title>
        <authorList>
            <person name="Coleine C."/>
            <person name="Stajich J.E."/>
            <person name="Selbmann L."/>
        </authorList>
    </citation>
    <scope>NUCLEOTIDE SEQUENCE</scope>
    <source>
        <strain evidence="1">CCFEE 5714</strain>
    </source>
</reference>
<name>A0ACC3NIA0_9PEZI</name>
<proteinExistence type="predicted"/>
<accession>A0ACC3NIA0</accession>
<gene>
    <name evidence="1" type="primary">YHB1_2</name>
    <name evidence="1" type="ORF">LTR37_006429</name>
</gene>
<organism evidence="1 2">
    <name type="scientific">Vermiconidia calcicola</name>
    <dbReference type="NCBI Taxonomy" id="1690605"/>
    <lineage>
        <taxon>Eukaryota</taxon>
        <taxon>Fungi</taxon>
        <taxon>Dikarya</taxon>
        <taxon>Ascomycota</taxon>
        <taxon>Pezizomycotina</taxon>
        <taxon>Dothideomycetes</taxon>
        <taxon>Dothideomycetidae</taxon>
        <taxon>Mycosphaerellales</taxon>
        <taxon>Extremaceae</taxon>
        <taxon>Vermiconidia</taxon>
    </lineage>
</organism>